<protein>
    <submittedName>
        <fullName evidence="1">Putative MAT1-2-12 protein</fullName>
    </submittedName>
</protein>
<sequence length="273" mass="30689">MPQQLIRKPALRRRLAAQNEDQAREKISRLIQPFIEILEAEDLLGEPPSEEWKEVLKPVLFARRAVLPIGQPLNPKAVLSLNKLYVQEHKLLRDAQDDVLSRIFEEEEGEEELDLGSARTRSGAQDDEDVTGGKQLALFKYAQDKIRDKIDRVTFGRGQTQRFSTSQTPHTFPVYAECLLADFFSVCPNPNLAELLMLTEACEAADVDDVQYWFEYRKRQLGSSGGTAGQQRAEGTVQVARESTRMALGKVPDSIRRIGIKACMAAGMLPFVS</sequence>
<proteinExistence type="predicted"/>
<evidence type="ECO:0000313" key="1">
    <source>
        <dbReference type="EMBL" id="QEJ80704.1"/>
    </source>
</evidence>
<dbReference type="AlphaFoldDB" id="A0A5C0PWC8"/>
<accession>A0A5C0PWC8</accession>
<name>A0A5C0PWC8_9PEZI</name>
<organism evidence="1">
    <name type="scientific">Teratosphaeria zuluensis</name>
    <dbReference type="NCBI Taxonomy" id="658931"/>
    <lineage>
        <taxon>Eukaryota</taxon>
        <taxon>Fungi</taxon>
        <taxon>Dikarya</taxon>
        <taxon>Ascomycota</taxon>
        <taxon>Pezizomycotina</taxon>
        <taxon>Dothideomycetes</taxon>
        <taxon>Dothideomycetidae</taxon>
        <taxon>Mycosphaerellales</taxon>
        <taxon>Teratosphaeriaceae</taxon>
        <taxon>Teratosphaeria</taxon>
    </lineage>
</organism>
<dbReference type="EMBL" id="MN119557">
    <property type="protein sequence ID" value="QEJ80704.1"/>
    <property type="molecule type" value="Genomic_DNA"/>
</dbReference>
<gene>
    <name evidence="1" type="primary">MAT1-2-12</name>
</gene>
<reference evidence="1" key="1">
    <citation type="submission" date="2019-06" db="EMBL/GenBank/DDBJ databases">
        <title>Genomic characterization of mating type loci and mating type distribution in two apparently asexual plantation tree pathogens.</title>
        <authorList>
            <person name="Aylward J."/>
            <person name="Dreyer L.L."/>
            <person name="Havenga M."/>
            <person name="Roets F."/>
            <person name="Wingfield B.D."/>
            <person name="Wingfield M.J."/>
        </authorList>
    </citation>
    <scope>NUCLEOTIDE SEQUENCE</scope>
    <source>
        <strain evidence="1">CBS117262</strain>
    </source>
</reference>